<reference evidence="1 2" key="2">
    <citation type="journal article" date="2013" name="Plant Cell Physiol.">
        <title>Rice Annotation Project Database (RAP-DB): an integrative and interactive database for rice genomics.</title>
        <authorList>
            <person name="Sakai H."/>
            <person name="Lee S.S."/>
            <person name="Tanaka T."/>
            <person name="Numa H."/>
            <person name="Kim J."/>
            <person name="Kawahara Y."/>
            <person name="Wakimoto H."/>
            <person name="Yang C.C."/>
            <person name="Iwamoto M."/>
            <person name="Abe T."/>
            <person name="Yamada Y."/>
            <person name="Muto A."/>
            <person name="Inokuchi H."/>
            <person name="Ikemura T."/>
            <person name="Matsumoto T."/>
            <person name="Sasaki T."/>
            <person name="Itoh T."/>
        </authorList>
    </citation>
    <scope>NUCLEOTIDE SEQUENCE [LARGE SCALE GENOMIC DNA]</scope>
    <source>
        <strain evidence="2">cv. Nipponbare</strain>
    </source>
</reference>
<proteinExistence type="predicted"/>
<gene>
    <name evidence="1" type="ordered locus">Os03g0356554</name>
    <name evidence="1" type="ORF">OSNPB_030356554</name>
</gene>
<reference evidence="1 2" key="3">
    <citation type="journal article" date="2013" name="Rice">
        <title>Improvement of the Oryza sativa Nipponbare reference genome using next generation sequence and optical map data.</title>
        <authorList>
            <person name="Kawahara Y."/>
            <person name="de la Bastide M."/>
            <person name="Hamilton J.P."/>
            <person name="Kanamori H."/>
            <person name="McCombie W.R."/>
            <person name="Ouyang S."/>
            <person name="Schwartz D.C."/>
            <person name="Tanaka T."/>
            <person name="Wu J."/>
            <person name="Zhou S."/>
            <person name="Childs K.L."/>
            <person name="Davidson R.M."/>
            <person name="Lin H."/>
            <person name="Quesada-Ocampo L."/>
            <person name="Vaillancourt B."/>
            <person name="Sakai H."/>
            <person name="Lee S.S."/>
            <person name="Kim J."/>
            <person name="Numa H."/>
            <person name="Itoh T."/>
            <person name="Buell C.R."/>
            <person name="Matsumoto T."/>
        </authorList>
    </citation>
    <scope>NUCLEOTIDE SEQUENCE [LARGE SCALE GENOMIC DNA]</scope>
    <source>
        <strain evidence="2">cv. Nipponbare</strain>
    </source>
</reference>
<dbReference type="AlphaFoldDB" id="A0A0P0VYF8"/>
<reference evidence="2" key="1">
    <citation type="journal article" date="2005" name="Nature">
        <title>The map-based sequence of the rice genome.</title>
        <authorList>
            <consortium name="International rice genome sequencing project (IRGSP)"/>
            <person name="Matsumoto T."/>
            <person name="Wu J."/>
            <person name="Kanamori H."/>
            <person name="Katayose Y."/>
            <person name="Fujisawa M."/>
            <person name="Namiki N."/>
            <person name="Mizuno H."/>
            <person name="Yamamoto K."/>
            <person name="Antonio B.A."/>
            <person name="Baba T."/>
            <person name="Sakata K."/>
            <person name="Nagamura Y."/>
            <person name="Aoki H."/>
            <person name="Arikawa K."/>
            <person name="Arita K."/>
            <person name="Bito T."/>
            <person name="Chiden Y."/>
            <person name="Fujitsuka N."/>
            <person name="Fukunaka R."/>
            <person name="Hamada M."/>
            <person name="Harada C."/>
            <person name="Hayashi A."/>
            <person name="Hijishita S."/>
            <person name="Honda M."/>
            <person name="Hosokawa S."/>
            <person name="Ichikawa Y."/>
            <person name="Idonuma A."/>
            <person name="Iijima M."/>
            <person name="Ikeda M."/>
            <person name="Ikeno M."/>
            <person name="Ito K."/>
            <person name="Ito S."/>
            <person name="Ito T."/>
            <person name="Ito Y."/>
            <person name="Ito Y."/>
            <person name="Iwabuchi A."/>
            <person name="Kamiya K."/>
            <person name="Karasawa W."/>
            <person name="Kurita K."/>
            <person name="Katagiri S."/>
            <person name="Kikuta A."/>
            <person name="Kobayashi H."/>
            <person name="Kobayashi N."/>
            <person name="Machita K."/>
            <person name="Maehara T."/>
            <person name="Masukawa M."/>
            <person name="Mizubayashi T."/>
            <person name="Mukai Y."/>
            <person name="Nagasaki H."/>
            <person name="Nagata Y."/>
            <person name="Naito S."/>
            <person name="Nakashima M."/>
            <person name="Nakama Y."/>
            <person name="Nakamichi Y."/>
            <person name="Nakamura M."/>
            <person name="Meguro A."/>
            <person name="Negishi M."/>
            <person name="Ohta I."/>
            <person name="Ohta T."/>
            <person name="Okamoto M."/>
            <person name="Ono N."/>
            <person name="Saji S."/>
            <person name="Sakaguchi M."/>
            <person name="Sakai K."/>
            <person name="Shibata M."/>
            <person name="Shimokawa T."/>
            <person name="Song J."/>
            <person name="Takazaki Y."/>
            <person name="Terasawa K."/>
            <person name="Tsugane M."/>
            <person name="Tsuji K."/>
            <person name="Ueda S."/>
            <person name="Waki K."/>
            <person name="Yamagata H."/>
            <person name="Yamamoto M."/>
            <person name="Yamamoto S."/>
            <person name="Yamane H."/>
            <person name="Yoshiki S."/>
            <person name="Yoshihara R."/>
            <person name="Yukawa K."/>
            <person name="Zhong H."/>
            <person name="Yano M."/>
            <person name="Yuan Q."/>
            <person name="Ouyang S."/>
            <person name="Liu J."/>
            <person name="Jones K.M."/>
            <person name="Gansberger K."/>
            <person name="Moffat K."/>
            <person name="Hill J."/>
            <person name="Bera J."/>
            <person name="Fadrosh D."/>
            <person name="Jin S."/>
            <person name="Johri S."/>
            <person name="Kim M."/>
            <person name="Overton L."/>
            <person name="Reardon M."/>
            <person name="Tsitrin T."/>
            <person name="Vuong H."/>
            <person name="Weaver B."/>
            <person name="Ciecko A."/>
            <person name="Tallon L."/>
            <person name="Jackson J."/>
            <person name="Pai G."/>
            <person name="Aken S.V."/>
            <person name="Utterback T."/>
            <person name="Reidmuller S."/>
            <person name="Feldblyum T."/>
            <person name="Hsiao J."/>
            <person name="Zismann V."/>
            <person name="Iobst S."/>
            <person name="de Vazeille A.R."/>
            <person name="Buell C.R."/>
            <person name="Ying K."/>
            <person name="Li Y."/>
            <person name="Lu T."/>
            <person name="Huang Y."/>
            <person name="Zhao Q."/>
            <person name="Feng Q."/>
            <person name="Zhang L."/>
            <person name="Zhu J."/>
            <person name="Weng Q."/>
            <person name="Mu J."/>
            <person name="Lu Y."/>
            <person name="Fan D."/>
            <person name="Liu Y."/>
            <person name="Guan J."/>
            <person name="Zhang Y."/>
            <person name="Yu S."/>
            <person name="Liu X."/>
            <person name="Zhang Y."/>
            <person name="Hong G."/>
            <person name="Han B."/>
            <person name="Choisne N."/>
            <person name="Demange N."/>
            <person name="Orjeda G."/>
            <person name="Samain S."/>
            <person name="Cattolico L."/>
            <person name="Pelletier E."/>
            <person name="Couloux A."/>
            <person name="Segurens B."/>
            <person name="Wincker P."/>
            <person name="D'Hont A."/>
            <person name="Scarpelli C."/>
            <person name="Weissenbach J."/>
            <person name="Salanoubat M."/>
            <person name="Quetier F."/>
            <person name="Yu Y."/>
            <person name="Kim H.R."/>
            <person name="Rambo T."/>
            <person name="Currie J."/>
            <person name="Collura K."/>
            <person name="Luo M."/>
            <person name="Yang T."/>
            <person name="Ammiraju J.S.S."/>
            <person name="Engler F."/>
            <person name="Soderlund C."/>
            <person name="Wing R.A."/>
            <person name="Palmer L.E."/>
            <person name="de la Bastide M."/>
            <person name="Spiegel L."/>
            <person name="Nascimento L."/>
            <person name="Zutavern T."/>
            <person name="O'Shaughnessy A."/>
            <person name="Dike S."/>
            <person name="Dedhia N."/>
            <person name="Preston R."/>
            <person name="Balija V."/>
            <person name="McCombie W.R."/>
            <person name="Chow T."/>
            <person name="Chen H."/>
            <person name="Chung M."/>
            <person name="Chen C."/>
            <person name="Shaw J."/>
            <person name="Wu H."/>
            <person name="Hsiao K."/>
            <person name="Chao Y."/>
            <person name="Chu M."/>
            <person name="Cheng C."/>
            <person name="Hour A."/>
            <person name="Lee P."/>
            <person name="Lin S."/>
            <person name="Lin Y."/>
            <person name="Liou J."/>
            <person name="Liu S."/>
            <person name="Hsing Y."/>
            <person name="Raghuvanshi S."/>
            <person name="Mohanty A."/>
            <person name="Bharti A.K."/>
            <person name="Gaur A."/>
            <person name="Gupta V."/>
            <person name="Kumar D."/>
            <person name="Ravi V."/>
            <person name="Vij S."/>
            <person name="Kapur A."/>
            <person name="Khurana P."/>
            <person name="Khurana P."/>
            <person name="Khurana J.P."/>
            <person name="Tyagi A.K."/>
            <person name="Gaikwad K."/>
            <person name="Singh A."/>
            <person name="Dalal V."/>
            <person name="Srivastava S."/>
            <person name="Dixit A."/>
            <person name="Pal A.K."/>
            <person name="Ghazi I.A."/>
            <person name="Yadav M."/>
            <person name="Pandit A."/>
            <person name="Bhargava A."/>
            <person name="Sureshbabu K."/>
            <person name="Batra K."/>
            <person name="Sharma T.R."/>
            <person name="Mohapatra T."/>
            <person name="Singh N.K."/>
            <person name="Messing J."/>
            <person name="Nelson A.B."/>
            <person name="Fuks G."/>
            <person name="Kavchok S."/>
            <person name="Keizer G."/>
            <person name="Linton E."/>
            <person name="Llaca V."/>
            <person name="Song R."/>
            <person name="Tanyolac B."/>
            <person name="Young S."/>
            <person name="Ho-Il K."/>
            <person name="Hahn J.H."/>
            <person name="Sangsakoo G."/>
            <person name="Vanavichit A."/>
            <person name="de Mattos Luiz.A.T."/>
            <person name="Zimmer P.D."/>
            <person name="Malone G."/>
            <person name="Dellagostin O."/>
            <person name="de Oliveira A.C."/>
            <person name="Bevan M."/>
            <person name="Bancroft I."/>
            <person name="Minx P."/>
            <person name="Cordum H."/>
            <person name="Wilson R."/>
            <person name="Cheng Z."/>
            <person name="Jin W."/>
            <person name="Jiang J."/>
            <person name="Leong S.A."/>
            <person name="Iwama H."/>
            <person name="Gojobori T."/>
            <person name="Itoh T."/>
            <person name="Niimura Y."/>
            <person name="Fujii Y."/>
            <person name="Habara T."/>
            <person name="Sakai H."/>
            <person name="Sato Y."/>
            <person name="Wilson G."/>
            <person name="Kumar K."/>
            <person name="McCouch S."/>
            <person name="Juretic N."/>
            <person name="Hoen D."/>
            <person name="Wright S."/>
            <person name="Bruskiewich R."/>
            <person name="Bureau T."/>
            <person name="Miyao A."/>
            <person name="Hirochika H."/>
            <person name="Nishikawa T."/>
            <person name="Kadowaki K."/>
            <person name="Sugiura M."/>
            <person name="Burr B."/>
            <person name="Sasaki T."/>
        </authorList>
    </citation>
    <scope>NUCLEOTIDE SEQUENCE [LARGE SCALE GENOMIC DNA]</scope>
    <source>
        <strain evidence="2">cv. Nipponbare</strain>
    </source>
</reference>
<dbReference type="Proteomes" id="UP000059680">
    <property type="component" value="Chromosome 3"/>
</dbReference>
<dbReference type="InParanoid" id="A0A0P0VYF8"/>
<protein>
    <submittedName>
        <fullName evidence="1">Os03g0356554 protein</fullName>
    </submittedName>
</protein>
<name>A0A0P0VYF8_ORYSJ</name>
<evidence type="ECO:0000313" key="1">
    <source>
        <dbReference type="EMBL" id="BAS84246.1"/>
    </source>
</evidence>
<evidence type="ECO:0000313" key="2">
    <source>
        <dbReference type="Proteomes" id="UP000059680"/>
    </source>
</evidence>
<sequence>MGRLMGHSCRLMGRLGLSCLGKSGFPWRHRYGPRGPSVVRYTAVIARGSDVVASVLKRVQEGSGSKLLDQESRRGVSSVPVSLRAQVRIIKDMGILQQGELVGNDVVADQYIKHFEAPLPMVVVKGIGHSPGWMEARLCHLMWQGRPMARSQSGLIFLLAFECGGSLLSANVPLTLCIVYGPTYPLPDISAVGVDVWMLSMSNDA</sequence>
<organism evidence="1 2">
    <name type="scientific">Oryza sativa subsp. japonica</name>
    <name type="common">Rice</name>
    <dbReference type="NCBI Taxonomy" id="39947"/>
    <lineage>
        <taxon>Eukaryota</taxon>
        <taxon>Viridiplantae</taxon>
        <taxon>Streptophyta</taxon>
        <taxon>Embryophyta</taxon>
        <taxon>Tracheophyta</taxon>
        <taxon>Spermatophyta</taxon>
        <taxon>Magnoliopsida</taxon>
        <taxon>Liliopsida</taxon>
        <taxon>Poales</taxon>
        <taxon>Poaceae</taxon>
        <taxon>BOP clade</taxon>
        <taxon>Oryzoideae</taxon>
        <taxon>Oryzeae</taxon>
        <taxon>Oryzinae</taxon>
        <taxon>Oryza</taxon>
        <taxon>Oryza sativa</taxon>
    </lineage>
</organism>
<keyword evidence="2" id="KW-1185">Reference proteome</keyword>
<accession>A0A0P0VYF8</accession>
<dbReference type="PaxDb" id="39947-A0A0P0VYF8"/>
<dbReference type="EMBL" id="AP014959">
    <property type="protein sequence ID" value="BAS84246.1"/>
    <property type="molecule type" value="Genomic_DNA"/>
</dbReference>